<evidence type="ECO:0000256" key="5">
    <source>
        <dbReference type="ARBA" id="ARBA00022448"/>
    </source>
</evidence>
<evidence type="ECO:0000256" key="11">
    <source>
        <dbReference type="SAM" id="Phobius"/>
    </source>
</evidence>
<dbReference type="AlphaFoldDB" id="A0A4R2RM49"/>
<dbReference type="RefSeq" id="WP_131918766.1">
    <property type="nucleotide sequence ID" value="NZ_JAOQNU010000007.1"/>
</dbReference>
<dbReference type="Pfam" id="PF12704">
    <property type="entry name" value="MacB_PCD"/>
    <property type="match status" value="1"/>
</dbReference>
<accession>A0A4R2RM49</accession>
<dbReference type="GO" id="GO:0005886">
    <property type="term" value="C:plasma membrane"/>
    <property type="evidence" value="ECO:0007669"/>
    <property type="project" value="UniProtKB-SubCell"/>
</dbReference>
<dbReference type="Proteomes" id="UP000294813">
    <property type="component" value="Unassembled WGS sequence"/>
</dbReference>
<comment type="similarity">
    <text evidence="2">Belongs to the ABC-4 integral membrane protein family. HrtB subfamily.</text>
</comment>
<comment type="caution">
    <text evidence="14">The sequence shown here is derived from an EMBL/GenBank/DDBJ whole genome shotgun (WGS) entry which is preliminary data.</text>
</comment>
<protein>
    <recommendedName>
        <fullName evidence="4">Putative hemin transport system permease protein HrtB</fullName>
    </recommendedName>
</protein>
<evidence type="ECO:0000256" key="4">
    <source>
        <dbReference type="ARBA" id="ARBA00016962"/>
    </source>
</evidence>
<keyword evidence="9 11" id="KW-0472">Membrane</keyword>
<dbReference type="InterPro" id="IPR003838">
    <property type="entry name" value="ABC3_permease_C"/>
</dbReference>
<evidence type="ECO:0000256" key="9">
    <source>
        <dbReference type="ARBA" id="ARBA00023136"/>
    </source>
</evidence>
<comment type="subunit">
    <text evidence="3">The complex is composed of two ATP-binding proteins (HrtA), two transmembrane proteins (HrtB) and a solute-binding protein.</text>
</comment>
<evidence type="ECO:0000259" key="12">
    <source>
        <dbReference type="Pfam" id="PF02687"/>
    </source>
</evidence>
<reference evidence="14 15" key="1">
    <citation type="submission" date="2019-03" db="EMBL/GenBank/DDBJ databases">
        <title>Genomic Encyclopedia of Type Strains, Phase IV (KMG-IV): sequencing the most valuable type-strain genomes for metagenomic binning, comparative biology and taxonomic classification.</title>
        <authorList>
            <person name="Goeker M."/>
        </authorList>
    </citation>
    <scope>NUCLEOTIDE SEQUENCE [LARGE SCALE GENOMIC DNA]</scope>
    <source>
        <strain evidence="14 15">DSM 11170</strain>
    </source>
</reference>
<name>A0A4R2RM49_9FIRM</name>
<evidence type="ECO:0000313" key="14">
    <source>
        <dbReference type="EMBL" id="TCP65042.1"/>
    </source>
</evidence>
<comment type="function">
    <text evidence="10">Part of the ABC transporter complex hrt involved in hemin import. Responsible for the translocation of the substrate across the membrane.</text>
</comment>
<dbReference type="InterPro" id="IPR051125">
    <property type="entry name" value="ABC-4/HrtB_transporter"/>
</dbReference>
<dbReference type="OrthoDB" id="6313at2"/>
<evidence type="ECO:0000313" key="15">
    <source>
        <dbReference type="Proteomes" id="UP000294813"/>
    </source>
</evidence>
<evidence type="ECO:0000256" key="6">
    <source>
        <dbReference type="ARBA" id="ARBA00022475"/>
    </source>
</evidence>
<keyword evidence="8 11" id="KW-1133">Transmembrane helix</keyword>
<comment type="subcellular location">
    <subcellularLocation>
        <location evidence="1">Cell membrane</location>
        <topology evidence="1">Multi-pass membrane protein</topology>
    </subcellularLocation>
</comment>
<dbReference type="Pfam" id="PF02687">
    <property type="entry name" value="FtsX"/>
    <property type="match status" value="1"/>
</dbReference>
<evidence type="ECO:0000259" key="13">
    <source>
        <dbReference type="Pfam" id="PF12704"/>
    </source>
</evidence>
<keyword evidence="5" id="KW-0813">Transport</keyword>
<feature type="transmembrane region" description="Helical" evidence="11">
    <location>
        <begin position="354"/>
        <end position="378"/>
    </location>
</feature>
<evidence type="ECO:0000256" key="1">
    <source>
        <dbReference type="ARBA" id="ARBA00004651"/>
    </source>
</evidence>
<feature type="transmembrane region" description="Helical" evidence="11">
    <location>
        <begin position="14"/>
        <end position="37"/>
    </location>
</feature>
<dbReference type="PANTHER" id="PTHR43738">
    <property type="entry name" value="ABC TRANSPORTER, MEMBRANE PROTEIN"/>
    <property type="match status" value="1"/>
</dbReference>
<evidence type="ECO:0000256" key="10">
    <source>
        <dbReference type="ARBA" id="ARBA00024973"/>
    </source>
</evidence>
<feature type="domain" description="ABC3 transporter permease C-terminal" evidence="12">
    <location>
        <begin position="267"/>
        <end position="388"/>
    </location>
</feature>
<evidence type="ECO:0000256" key="8">
    <source>
        <dbReference type="ARBA" id="ARBA00022989"/>
    </source>
</evidence>
<feature type="domain" description="MacB-like periplasmic core" evidence="13">
    <location>
        <begin position="16"/>
        <end position="237"/>
    </location>
</feature>
<keyword evidence="6" id="KW-1003">Cell membrane</keyword>
<feature type="transmembrane region" description="Helical" evidence="11">
    <location>
        <begin position="307"/>
        <end position="334"/>
    </location>
</feature>
<evidence type="ECO:0000256" key="2">
    <source>
        <dbReference type="ARBA" id="ARBA00008697"/>
    </source>
</evidence>
<dbReference type="PANTHER" id="PTHR43738:SF1">
    <property type="entry name" value="HEMIN TRANSPORT SYSTEM PERMEASE PROTEIN HRTB-RELATED"/>
    <property type="match status" value="1"/>
</dbReference>
<feature type="transmembrane region" description="Helical" evidence="11">
    <location>
        <begin position="257"/>
        <end position="280"/>
    </location>
</feature>
<evidence type="ECO:0000256" key="7">
    <source>
        <dbReference type="ARBA" id="ARBA00022692"/>
    </source>
</evidence>
<proteinExistence type="inferred from homology"/>
<gene>
    <name evidence="14" type="ORF">EDD73_107115</name>
</gene>
<dbReference type="EMBL" id="SLXT01000007">
    <property type="protein sequence ID" value="TCP65042.1"/>
    <property type="molecule type" value="Genomic_DNA"/>
</dbReference>
<dbReference type="InterPro" id="IPR025857">
    <property type="entry name" value="MacB_PCD"/>
</dbReference>
<organism evidence="14 15">
    <name type="scientific">Heliophilum fasciatum</name>
    <dbReference type="NCBI Taxonomy" id="35700"/>
    <lineage>
        <taxon>Bacteria</taxon>
        <taxon>Bacillati</taxon>
        <taxon>Bacillota</taxon>
        <taxon>Clostridia</taxon>
        <taxon>Eubacteriales</taxon>
        <taxon>Heliobacteriaceae</taxon>
        <taxon>Heliophilum</taxon>
    </lineage>
</organism>
<keyword evidence="7 11" id="KW-0812">Transmembrane</keyword>
<keyword evidence="15" id="KW-1185">Reference proteome</keyword>
<sequence>MFAIIWKSINHRKVASLIMLFTMAVGVAIVITVSLLYRGVSVGLETSKERLGADLVVVPGDVSMEPGLLFGGAPVNSYLSKDIVDAIRKIPHVQQATPQFFTHTLTSDCCDVGEEIRLVGYDPSSDWIISPWLKTIQKGNLADDEIIVGPKVPDVLGDQLRVLGKSFRVVSNLEYSGTSLDYSILVNLDEARRLAANSKPLGQTWQKVGEPKNLVSTVLIKLDPSADIAAISSEIQRLGYCKVIVASEVKQRISDQFTALLVLLGGIGLLTVIVSLLQLFSRFYTLTLERQAEWGLYLAIGATTRDVAALVIGEALVVILGGVAAGGVLTLPLYEGTLSVLQTYQSFPYIAPGFGYMVSTIFAVTLLYLGLGALAAWLPAYQGSHVEPTSVMTRGEFD</sequence>
<evidence type="ECO:0000256" key="3">
    <source>
        <dbReference type="ARBA" id="ARBA00011131"/>
    </source>
</evidence>